<gene>
    <name evidence="5" type="ORF">QWY13_05460</name>
</gene>
<evidence type="ECO:0000313" key="6">
    <source>
        <dbReference type="Proteomes" id="UP001172142"/>
    </source>
</evidence>
<reference evidence="5 6" key="1">
    <citation type="submission" date="2023-07" db="EMBL/GenBank/DDBJ databases">
        <title>Novel species in genus Planococcus.</title>
        <authorList>
            <person name="Ning S."/>
        </authorList>
    </citation>
    <scope>NUCLEOTIDE SEQUENCE [LARGE SCALE GENOMIC DNA]</scope>
    <source>
        <strain evidence="5 6">N017</strain>
    </source>
</reference>
<dbReference type="RefSeq" id="WP_301855442.1">
    <property type="nucleotide sequence ID" value="NZ_JAUJWU010000001.1"/>
</dbReference>
<dbReference type="CDD" id="cd02247">
    <property type="entry name" value="cupin_pirin_C"/>
    <property type="match status" value="1"/>
</dbReference>
<proteinExistence type="inferred from homology"/>
<dbReference type="InterPro" id="IPR008778">
    <property type="entry name" value="Pirin_C_dom"/>
</dbReference>
<dbReference type="EMBL" id="JAUJWU010000001">
    <property type="protein sequence ID" value="MDN7244939.1"/>
    <property type="molecule type" value="Genomic_DNA"/>
</dbReference>
<dbReference type="PANTHER" id="PTHR43594:SF1">
    <property type="entry name" value="QUERCETIN 2,3-DIOXYGENASE PA2418-RELATED"/>
    <property type="match status" value="1"/>
</dbReference>
<evidence type="ECO:0000256" key="2">
    <source>
        <dbReference type="RuleBase" id="RU003457"/>
    </source>
</evidence>
<dbReference type="Proteomes" id="UP001172142">
    <property type="component" value="Unassembled WGS sequence"/>
</dbReference>
<comment type="caution">
    <text evidence="5">The sequence shown here is derived from an EMBL/GenBank/DDBJ whole genome shotgun (WGS) entry which is preliminary data.</text>
</comment>
<dbReference type="InterPro" id="IPR011051">
    <property type="entry name" value="RmlC_Cupin_sf"/>
</dbReference>
<dbReference type="PIRSF" id="PIRSF006232">
    <property type="entry name" value="Pirin"/>
    <property type="match status" value="1"/>
</dbReference>
<evidence type="ECO:0000256" key="1">
    <source>
        <dbReference type="ARBA" id="ARBA00008416"/>
    </source>
</evidence>
<dbReference type="SUPFAM" id="SSF51182">
    <property type="entry name" value="RmlC-like cupins"/>
    <property type="match status" value="1"/>
</dbReference>
<keyword evidence="6" id="KW-1185">Reference proteome</keyword>
<name>A0ABT8NB74_9BACL</name>
<dbReference type="InterPro" id="IPR014710">
    <property type="entry name" value="RmlC-like_jellyroll"/>
</dbReference>
<feature type="domain" description="Pirin C-terminal" evidence="4">
    <location>
        <begin position="181"/>
        <end position="283"/>
    </location>
</feature>
<dbReference type="InterPro" id="IPR003829">
    <property type="entry name" value="Pirin_N_dom"/>
</dbReference>
<dbReference type="InterPro" id="IPR053186">
    <property type="entry name" value="QDO-related"/>
</dbReference>
<dbReference type="Pfam" id="PF05726">
    <property type="entry name" value="Pirin_C"/>
    <property type="match status" value="1"/>
</dbReference>
<dbReference type="PANTHER" id="PTHR43594">
    <property type="entry name" value="QUERCETIN 2,3-DIOXYGENASE"/>
    <property type="match status" value="1"/>
</dbReference>
<evidence type="ECO:0000259" key="4">
    <source>
        <dbReference type="Pfam" id="PF05726"/>
    </source>
</evidence>
<comment type="similarity">
    <text evidence="1 2">Belongs to the pirin family.</text>
</comment>
<evidence type="ECO:0000259" key="3">
    <source>
        <dbReference type="Pfam" id="PF02678"/>
    </source>
</evidence>
<protein>
    <submittedName>
        <fullName evidence="5">Pirin family protein</fullName>
    </submittedName>
</protein>
<feature type="domain" description="Pirin N-terminal" evidence="3">
    <location>
        <begin position="25"/>
        <end position="127"/>
    </location>
</feature>
<dbReference type="InterPro" id="IPR012093">
    <property type="entry name" value="Pirin"/>
</dbReference>
<evidence type="ECO:0000313" key="5">
    <source>
        <dbReference type="EMBL" id="MDN7244939.1"/>
    </source>
</evidence>
<sequence length="283" mass="31211">MAGVKRIEAILSGSEPFKVIDMEVKNYLPILSDYHRMSPFFMLDHGPPKRFSPISGEGRVDGLHPHRGLETVTVVYEGAITHYDTKGNGGTIHKDEAQWMTAGAGIQHTEFPELPEGGLSEMIQLWVLLPQAYKMTEPKYQPLTRETIKSVPVRDGEVRIIAGNYSGVNGPATSFTPIHLLDVRLEMGGEAELAFPAHFNTGVFVVKGEVEVNSDTTVASGNFILFENAGEDLMLKSLSDRTVLLVLSGQPLQEPIAHRGPFVMNTPEELDKAYQDFWSGKFG</sequence>
<dbReference type="Gene3D" id="2.60.120.10">
    <property type="entry name" value="Jelly Rolls"/>
    <property type="match status" value="2"/>
</dbReference>
<dbReference type="Pfam" id="PF02678">
    <property type="entry name" value="Pirin"/>
    <property type="match status" value="1"/>
</dbReference>
<accession>A0ABT8NB74</accession>
<organism evidence="5 6">
    <name type="scientific">Planococcus shenhongbingii</name>
    <dbReference type="NCBI Taxonomy" id="3058398"/>
    <lineage>
        <taxon>Bacteria</taxon>
        <taxon>Bacillati</taxon>
        <taxon>Bacillota</taxon>
        <taxon>Bacilli</taxon>
        <taxon>Bacillales</taxon>
        <taxon>Caryophanaceae</taxon>
        <taxon>Planococcus</taxon>
    </lineage>
</organism>